<evidence type="ECO:0000256" key="4">
    <source>
        <dbReference type="ARBA" id="ARBA00022801"/>
    </source>
</evidence>
<dbReference type="SMART" id="SM00986">
    <property type="entry name" value="UDG"/>
    <property type="match status" value="1"/>
</dbReference>
<evidence type="ECO:0000256" key="1">
    <source>
        <dbReference type="ARBA" id="ARBA00022485"/>
    </source>
</evidence>
<keyword evidence="2" id="KW-0479">Metal-binding</keyword>
<dbReference type="GO" id="GO:0046872">
    <property type="term" value="F:metal ion binding"/>
    <property type="evidence" value="ECO:0007669"/>
    <property type="project" value="UniProtKB-KW"/>
</dbReference>
<dbReference type="Proteomes" id="UP000464378">
    <property type="component" value="Chromosome"/>
</dbReference>
<proteinExistence type="inferred from homology"/>
<evidence type="ECO:0000256" key="5">
    <source>
        <dbReference type="ARBA" id="ARBA00023004"/>
    </source>
</evidence>
<evidence type="ECO:0000256" key="6">
    <source>
        <dbReference type="ARBA" id="ARBA00023014"/>
    </source>
</evidence>
<dbReference type="Gene3D" id="3.40.470.10">
    <property type="entry name" value="Uracil-DNA glycosylase-like domain"/>
    <property type="match status" value="1"/>
</dbReference>
<dbReference type="GO" id="GO:0006284">
    <property type="term" value="P:base-excision repair"/>
    <property type="evidence" value="ECO:0007669"/>
    <property type="project" value="InterPro"/>
</dbReference>
<protein>
    <recommendedName>
        <fullName evidence="9">Type-5 uracil-DNA glycosylase</fullName>
    </recommendedName>
</protein>
<evidence type="ECO:0000256" key="7">
    <source>
        <dbReference type="ARBA" id="ARBA00023204"/>
    </source>
</evidence>
<dbReference type="InterPro" id="IPR005122">
    <property type="entry name" value="Uracil-DNA_glycosylase-like"/>
</dbReference>
<evidence type="ECO:0000256" key="3">
    <source>
        <dbReference type="ARBA" id="ARBA00022763"/>
    </source>
</evidence>
<dbReference type="GO" id="GO:0033958">
    <property type="term" value="F:DNA-deoxyinosine glycosylase activity"/>
    <property type="evidence" value="ECO:0007669"/>
    <property type="project" value="InterPro"/>
</dbReference>
<evidence type="ECO:0000256" key="2">
    <source>
        <dbReference type="ARBA" id="ARBA00022723"/>
    </source>
</evidence>
<evidence type="ECO:0000256" key="8">
    <source>
        <dbReference type="ARBA" id="ARBA00023779"/>
    </source>
</evidence>
<organism evidence="11">
    <name type="scientific">Tuwongella immobilis</name>
    <dbReference type="NCBI Taxonomy" id="692036"/>
    <lineage>
        <taxon>Bacteria</taxon>
        <taxon>Pseudomonadati</taxon>
        <taxon>Planctomycetota</taxon>
        <taxon>Planctomycetia</taxon>
        <taxon>Gemmatales</taxon>
        <taxon>Gemmataceae</taxon>
        <taxon>Tuwongella</taxon>
    </lineage>
</organism>
<feature type="domain" description="Uracil-DNA glycosylase-like" evidence="10">
    <location>
        <begin position="53"/>
        <end position="222"/>
    </location>
</feature>
<dbReference type="GO" id="GO:0051539">
    <property type="term" value="F:4 iron, 4 sulfur cluster binding"/>
    <property type="evidence" value="ECO:0007669"/>
    <property type="project" value="UniProtKB-KW"/>
</dbReference>
<accession>A0A6C2YH41</accession>
<dbReference type="GO" id="GO:0004844">
    <property type="term" value="F:uracil DNA N-glycosylase activity"/>
    <property type="evidence" value="ECO:0007669"/>
    <property type="project" value="InterPro"/>
</dbReference>
<dbReference type="EMBL" id="LR593887">
    <property type="protein sequence ID" value="VTR97098.1"/>
    <property type="molecule type" value="Genomic_DNA"/>
</dbReference>
<gene>
    <name evidence="11" type="ORF">GMBLW1_31200</name>
</gene>
<dbReference type="CDD" id="cd10031">
    <property type="entry name" value="UDG-F5_TTUDGB_like"/>
    <property type="match status" value="1"/>
</dbReference>
<dbReference type="Pfam" id="PF03167">
    <property type="entry name" value="UDG"/>
    <property type="match status" value="1"/>
</dbReference>
<keyword evidence="5" id="KW-0408">Iron</keyword>
<keyword evidence="3" id="KW-0227">DNA damage</keyword>
<dbReference type="PANTHER" id="PTHR33693:SF3">
    <property type="entry name" value="TYPE-5 URACIL-DNA GLYCOSYLASE"/>
    <property type="match status" value="1"/>
</dbReference>
<dbReference type="InParanoid" id="A0A6C2YH41"/>
<dbReference type="SMART" id="SM00987">
    <property type="entry name" value="UreE_C"/>
    <property type="match status" value="1"/>
</dbReference>
<dbReference type="KEGG" id="tim:GMBLW1_31200"/>
<keyword evidence="1" id="KW-0004">4Fe-4S</keyword>
<dbReference type="SUPFAM" id="SSF52141">
    <property type="entry name" value="Uracil-DNA glycosylase-like"/>
    <property type="match status" value="1"/>
</dbReference>
<dbReference type="PANTHER" id="PTHR33693">
    <property type="entry name" value="TYPE-5 URACIL-DNA GLYCOSYLASE"/>
    <property type="match status" value="1"/>
</dbReference>
<name>A0A6C2YH41_9BACT</name>
<evidence type="ECO:0000256" key="9">
    <source>
        <dbReference type="ARBA" id="ARBA00023887"/>
    </source>
</evidence>
<evidence type="ECO:0000313" key="12">
    <source>
        <dbReference type="Proteomes" id="UP000464378"/>
    </source>
</evidence>
<evidence type="ECO:0000259" key="10">
    <source>
        <dbReference type="SMART" id="SM00986"/>
    </source>
</evidence>
<dbReference type="InterPro" id="IPR051536">
    <property type="entry name" value="UDG_Type-4/5"/>
</dbReference>
<reference evidence="11" key="1">
    <citation type="submission" date="2019-04" db="EMBL/GenBank/DDBJ databases">
        <authorList>
            <consortium name="Science for Life Laboratories"/>
        </authorList>
    </citation>
    <scope>NUCLEOTIDE SEQUENCE</scope>
    <source>
        <strain evidence="11">MBLW1</strain>
    </source>
</reference>
<keyword evidence="7" id="KW-0234">DNA repair</keyword>
<dbReference type="InterPro" id="IPR044147">
    <property type="entry name" value="UdgB-like"/>
</dbReference>
<dbReference type="AlphaFoldDB" id="A0A6C2YH41"/>
<keyword evidence="4" id="KW-0378">Hydrolase</keyword>
<sequence length="234" mass="25890">MSEINPMPLPLLTLHEQMIACRACARLVEWRETVARDRRAAYRNEEYWGKPIVGFGDPLARILVLGLAPGAHGGNRTGRVFTGDRSGDWLYGSLHRAGLANQPHATGRDDGLQLTDVYVSVCVRCVPPGNQPTPQERQTCLPFLEQELALLPNIRVIVCLGSFAWDSAIRLLKSRYPVAKKPTFAHLAEAIVGPFRLVGSYHPSQQNTFTGKLTEAMQDAVWDRVKLLSSASFA</sequence>
<evidence type="ECO:0000313" key="11">
    <source>
        <dbReference type="EMBL" id="VIP00840.1"/>
    </source>
</evidence>
<comment type="similarity">
    <text evidence="8">Belongs to the uracil-DNA glycosylase (UDG) superfamily. Type 5 (UDGb) family.</text>
</comment>
<keyword evidence="6" id="KW-0411">Iron-sulfur</keyword>
<dbReference type="InterPro" id="IPR036895">
    <property type="entry name" value="Uracil-DNA_glycosylase-like_sf"/>
</dbReference>
<keyword evidence="12" id="KW-1185">Reference proteome</keyword>
<dbReference type="EMBL" id="LR586016">
    <property type="protein sequence ID" value="VIP00840.1"/>
    <property type="molecule type" value="Genomic_DNA"/>
</dbReference>